<dbReference type="Proteomes" id="UP000243589">
    <property type="component" value="Unassembled WGS sequence"/>
</dbReference>
<dbReference type="PANTHER" id="PTHR30055">
    <property type="entry name" value="HTH-TYPE TRANSCRIPTIONAL REGULATOR RUTR"/>
    <property type="match status" value="1"/>
</dbReference>
<dbReference type="GO" id="GO:0003700">
    <property type="term" value="F:DNA-binding transcription factor activity"/>
    <property type="evidence" value="ECO:0007669"/>
    <property type="project" value="TreeGrafter"/>
</dbReference>
<dbReference type="InterPro" id="IPR036271">
    <property type="entry name" value="Tet_transcr_reg_TetR-rel_C_sf"/>
</dbReference>
<keyword evidence="5" id="KW-1185">Reference proteome</keyword>
<feature type="domain" description="HTH tetR-type" evidence="3">
    <location>
        <begin position="8"/>
        <end position="68"/>
    </location>
</feature>
<accession>A0A150H5P2</accession>
<dbReference type="PRINTS" id="PR00455">
    <property type="entry name" value="HTHTETR"/>
</dbReference>
<dbReference type="RefSeq" id="WP_062022799.1">
    <property type="nucleotide sequence ID" value="NZ_LQQC01000012.1"/>
</dbReference>
<organism evidence="4 5">
    <name type="scientific">Brevibacterium ravenspurgense</name>
    <dbReference type="NCBI Taxonomy" id="479117"/>
    <lineage>
        <taxon>Bacteria</taxon>
        <taxon>Bacillati</taxon>
        <taxon>Actinomycetota</taxon>
        <taxon>Actinomycetes</taxon>
        <taxon>Micrococcales</taxon>
        <taxon>Brevibacteriaceae</taxon>
        <taxon>Brevibacterium</taxon>
    </lineage>
</organism>
<dbReference type="EMBL" id="LQQC01000012">
    <property type="protein sequence ID" value="KXZ57371.1"/>
    <property type="molecule type" value="Genomic_DNA"/>
</dbReference>
<evidence type="ECO:0000313" key="4">
    <source>
        <dbReference type="EMBL" id="KXZ57371.1"/>
    </source>
</evidence>
<dbReference type="SUPFAM" id="SSF46689">
    <property type="entry name" value="Homeodomain-like"/>
    <property type="match status" value="1"/>
</dbReference>
<dbReference type="InterPro" id="IPR009057">
    <property type="entry name" value="Homeodomain-like_sf"/>
</dbReference>
<evidence type="ECO:0000256" key="1">
    <source>
        <dbReference type="ARBA" id="ARBA00023125"/>
    </source>
</evidence>
<sequence>MKRSGQQLKGRDAILRAARETFAAKGFDGASIRDIANTAGLNLSALYYYFDSKQAALFELIRTSYQEFNTAIDEALNAAEPDPVARVAVFVRVLVRYRAANLASSRLLLLETERLSEDYRPEIDELRVFTRGQLYEQVRLGKEQGVFDIDNPDLAARSILAISNVLPQWWNPDGPLQVEDLEREYLEQSLRILGCTERGPRLTATTLPPIPSDA</sequence>
<reference evidence="4 5" key="1">
    <citation type="submission" date="2016-01" db="EMBL/GenBank/DDBJ databases">
        <title>Use of Whole Genome Sequencing to ascertain that Brevibacterium massiliense (Roux, Raoult 2009) is a later heterotypic synonym of Brevibacterium ravenspurgense (Mages 2008).</title>
        <authorList>
            <person name="Bernier A.-M."/>
            <person name="Burdz T."/>
            <person name="Huynh C."/>
            <person name="Pachecho A.L."/>
            <person name="Wiebe D."/>
            <person name="Bonner C."/>
            <person name="Bernard K."/>
        </authorList>
    </citation>
    <scope>NUCLEOTIDE SEQUENCE [LARGE SCALE GENOMIC DNA]</scope>
    <source>
        <strain evidence="4 5">CCUG56047</strain>
    </source>
</reference>
<feature type="DNA-binding region" description="H-T-H motif" evidence="2">
    <location>
        <begin position="31"/>
        <end position="50"/>
    </location>
</feature>
<evidence type="ECO:0000256" key="2">
    <source>
        <dbReference type="PROSITE-ProRule" id="PRU00335"/>
    </source>
</evidence>
<dbReference type="InterPro" id="IPR050109">
    <property type="entry name" value="HTH-type_TetR-like_transc_reg"/>
</dbReference>
<keyword evidence="1 2" id="KW-0238">DNA-binding</keyword>
<dbReference type="Pfam" id="PF17932">
    <property type="entry name" value="TetR_C_24"/>
    <property type="match status" value="1"/>
</dbReference>
<dbReference type="SUPFAM" id="SSF48498">
    <property type="entry name" value="Tetracyclin repressor-like, C-terminal domain"/>
    <property type="match status" value="1"/>
</dbReference>
<dbReference type="Gene3D" id="1.10.357.10">
    <property type="entry name" value="Tetracycline Repressor, domain 2"/>
    <property type="match status" value="1"/>
</dbReference>
<dbReference type="GO" id="GO:0000976">
    <property type="term" value="F:transcription cis-regulatory region binding"/>
    <property type="evidence" value="ECO:0007669"/>
    <property type="project" value="TreeGrafter"/>
</dbReference>
<name>A0A150H5P2_9MICO</name>
<evidence type="ECO:0000313" key="5">
    <source>
        <dbReference type="Proteomes" id="UP000243589"/>
    </source>
</evidence>
<dbReference type="InterPro" id="IPR041490">
    <property type="entry name" value="KstR2_TetR_C"/>
</dbReference>
<dbReference type="AlphaFoldDB" id="A0A150H5P2"/>
<comment type="caution">
    <text evidence="4">The sequence shown here is derived from an EMBL/GenBank/DDBJ whole genome shotgun (WGS) entry which is preliminary data.</text>
</comment>
<evidence type="ECO:0000259" key="3">
    <source>
        <dbReference type="PROSITE" id="PS50977"/>
    </source>
</evidence>
<dbReference type="PANTHER" id="PTHR30055:SF237">
    <property type="entry name" value="TRANSCRIPTIONAL REPRESSOR MCE3R"/>
    <property type="match status" value="1"/>
</dbReference>
<dbReference type="PATRIC" id="fig|479117.4.peg.1875"/>
<protein>
    <submittedName>
        <fullName evidence="4">HTH-type transcriptional repressor KstR2</fullName>
    </submittedName>
</protein>
<dbReference type="InterPro" id="IPR001647">
    <property type="entry name" value="HTH_TetR"/>
</dbReference>
<gene>
    <name evidence="4" type="primary">kstR2_3</name>
    <name evidence="4" type="ORF">Bravens_01891</name>
</gene>
<proteinExistence type="predicted"/>
<dbReference type="PROSITE" id="PS50977">
    <property type="entry name" value="HTH_TETR_2"/>
    <property type="match status" value="1"/>
</dbReference>
<dbReference type="Pfam" id="PF00440">
    <property type="entry name" value="TetR_N"/>
    <property type="match status" value="1"/>
</dbReference>